<accession>K3YNP0</accession>
<organism evidence="1 2">
    <name type="scientific">Setaria italica</name>
    <name type="common">Foxtail millet</name>
    <name type="synonym">Panicum italicum</name>
    <dbReference type="NCBI Taxonomy" id="4555"/>
    <lineage>
        <taxon>Eukaryota</taxon>
        <taxon>Viridiplantae</taxon>
        <taxon>Streptophyta</taxon>
        <taxon>Embryophyta</taxon>
        <taxon>Tracheophyta</taxon>
        <taxon>Spermatophyta</taxon>
        <taxon>Magnoliopsida</taxon>
        <taxon>Liliopsida</taxon>
        <taxon>Poales</taxon>
        <taxon>Poaceae</taxon>
        <taxon>PACMAD clade</taxon>
        <taxon>Panicoideae</taxon>
        <taxon>Panicodae</taxon>
        <taxon>Paniceae</taxon>
        <taxon>Cenchrinae</taxon>
        <taxon>Setaria</taxon>
    </lineage>
</organism>
<dbReference type="Proteomes" id="UP000004995">
    <property type="component" value="Unassembled WGS sequence"/>
</dbReference>
<dbReference type="Gramene" id="KQL01165">
    <property type="protein sequence ID" value="KQL01165"/>
    <property type="gene ID" value="SETIT_015882mg"/>
</dbReference>
<dbReference type="InParanoid" id="K3YNP0"/>
<dbReference type="AlphaFoldDB" id="K3YNP0"/>
<dbReference type="EnsemblPlants" id="KQL01165">
    <property type="protein sequence ID" value="KQL01165"/>
    <property type="gene ID" value="SETIT_015882mg"/>
</dbReference>
<reference evidence="2" key="1">
    <citation type="journal article" date="2012" name="Nat. Biotechnol.">
        <title>Reference genome sequence of the model plant Setaria.</title>
        <authorList>
            <person name="Bennetzen J.L."/>
            <person name="Schmutz J."/>
            <person name="Wang H."/>
            <person name="Percifield R."/>
            <person name="Hawkins J."/>
            <person name="Pontaroli A.C."/>
            <person name="Estep M."/>
            <person name="Feng L."/>
            <person name="Vaughn J.N."/>
            <person name="Grimwood J."/>
            <person name="Jenkins J."/>
            <person name="Barry K."/>
            <person name="Lindquist E."/>
            <person name="Hellsten U."/>
            <person name="Deshpande S."/>
            <person name="Wang X."/>
            <person name="Wu X."/>
            <person name="Mitros T."/>
            <person name="Triplett J."/>
            <person name="Yang X."/>
            <person name="Ye C.Y."/>
            <person name="Mauro-Herrera M."/>
            <person name="Wang L."/>
            <person name="Li P."/>
            <person name="Sharma M."/>
            <person name="Sharma R."/>
            <person name="Ronald P.C."/>
            <person name="Panaud O."/>
            <person name="Kellogg E.A."/>
            <person name="Brutnell T.P."/>
            <person name="Doust A.N."/>
            <person name="Tuskan G.A."/>
            <person name="Rokhsar D."/>
            <person name="Devos K.M."/>
        </authorList>
    </citation>
    <scope>NUCLEOTIDE SEQUENCE [LARGE SCALE GENOMIC DNA]</scope>
    <source>
        <strain evidence="2">cv. Yugu1</strain>
    </source>
</reference>
<name>K3YNP0_SETIT</name>
<dbReference type="HOGENOM" id="CLU_3360602_0_0_1"/>
<dbReference type="EMBL" id="AGNK02003642">
    <property type="status" value="NOT_ANNOTATED_CDS"/>
    <property type="molecule type" value="Genomic_DNA"/>
</dbReference>
<reference evidence="1" key="2">
    <citation type="submission" date="2018-08" db="UniProtKB">
        <authorList>
            <consortium name="EnsemblPlants"/>
        </authorList>
    </citation>
    <scope>IDENTIFICATION</scope>
    <source>
        <strain evidence="1">Yugu1</strain>
    </source>
</reference>
<evidence type="ECO:0000313" key="2">
    <source>
        <dbReference type="Proteomes" id="UP000004995"/>
    </source>
</evidence>
<protein>
    <submittedName>
        <fullName evidence="1">Uncharacterized protein</fullName>
    </submittedName>
</protein>
<keyword evidence="2" id="KW-1185">Reference proteome</keyword>
<proteinExistence type="predicted"/>
<evidence type="ECO:0000313" key="1">
    <source>
        <dbReference type="EnsemblPlants" id="KQL01165"/>
    </source>
</evidence>
<sequence length="36" mass="4006">MTVSSTVLVADAKRGGSQVATLPFREYNSLKFRFNN</sequence>